<accession>A0A679J8V6</accession>
<dbReference type="SUPFAM" id="SSF160113">
    <property type="entry name" value="YegP-like"/>
    <property type="match status" value="1"/>
</dbReference>
<dbReference type="EMBL" id="LR743504">
    <property type="protein sequence ID" value="CAA2107364.1"/>
    <property type="molecule type" value="Genomic_DNA"/>
</dbReference>
<name>A0A679J8V6_9HYPH</name>
<dbReference type="AlphaFoldDB" id="A0A679J8V6"/>
<dbReference type="Pfam" id="PF07411">
    <property type="entry name" value="DUF1508"/>
    <property type="match status" value="1"/>
</dbReference>
<proteinExistence type="predicted"/>
<evidence type="ECO:0000259" key="1">
    <source>
        <dbReference type="Pfam" id="PF07411"/>
    </source>
</evidence>
<dbReference type="Gene3D" id="3.30.160.160">
    <property type="entry name" value="YegP-like"/>
    <property type="match status" value="1"/>
</dbReference>
<protein>
    <recommendedName>
        <fullName evidence="1">DUF1508 domain-containing protein</fullName>
    </recommendedName>
</protein>
<sequence>MRFELYRDSGGDWRWRLRVTNGNVIADSAEGYARREDCEHGITLVKGSAEASVVDMTLKIA</sequence>
<gene>
    <name evidence="2" type="ORF">MBUL_04125</name>
</gene>
<evidence type="ECO:0000313" key="2">
    <source>
        <dbReference type="EMBL" id="CAA2107364.1"/>
    </source>
</evidence>
<organism evidence="2">
    <name type="scientific">Methylobacterium bullatum</name>
    <dbReference type="NCBI Taxonomy" id="570505"/>
    <lineage>
        <taxon>Bacteria</taxon>
        <taxon>Pseudomonadati</taxon>
        <taxon>Pseudomonadota</taxon>
        <taxon>Alphaproteobacteria</taxon>
        <taxon>Hyphomicrobiales</taxon>
        <taxon>Methylobacteriaceae</taxon>
        <taxon>Methylobacterium</taxon>
    </lineage>
</organism>
<reference evidence="2" key="1">
    <citation type="submission" date="2019-12" db="EMBL/GenBank/DDBJ databases">
        <authorList>
            <person name="Cremers G."/>
        </authorList>
    </citation>
    <scope>NUCLEOTIDE SEQUENCE</scope>
    <source>
        <strain evidence="2">Mbul1</strain>
    </source>
</reference>
<dbReference type="InterPro" id="IPR036913">
    <property type="entry name" value="YegP-like_sf"/>
</dbReference>
<dbReference type="InterPro" id="IPR010879">
    <property type="entry name" value="DUF1508"/>
</dbReference>
<feature type="domain" description="DUF1508" evidence="1">
    <location>
        <begin position="8"/>
        <end position="55"/>
    </location>
</feature>